<name>A0AAV4UDM5_9ARAC</name>
<proteinExistence type="predicted"/>
<dbReference type="Proteomes" id="UP001054837">
    <property type="component" value="Unassembled WGS sequence"/>
</dbReference>
<feature type="signal peptide" evidence="1">
    <location>
        <begin position="1"/>
        <end position="22"/>
    </location>
</feature>
<organism evidence="2 3">
    <name type="scientific">Caerostris darwini</name>
    <dbReference type="NCBI Taxonomy" id="1538125"/>
    <lineage>
        <taxon>Eukaryota</taxon>
        <taxon>Metazoa</taxon>
        <taxon>Ecdysozoa</taxon>
        <taxon>Arthropoda</taxon>
        <taxon>Chelicerata</taxon>
        <taxon>Arachnida</taxon>
        <taxon>Araneae</taxon>
        <taxon>Araneomorphae</taxon>
        <taxon>Entelegynae</taxon>
        <taxon>Araneoidea</taxon>
        <taxon>Araneidae</taxon>
        <taxon>Caerostris</taxon>
    </lineage>
</organism>
<dbReference type="AlphaFoldDB" id="A0AAV4UDM5"/>
<keyword evidence="1" id="KW-0732">Signal</keyword>
<keyword evidence="3" id="KW-1185">Reference proteome</keyword>
<evidence type="ECO:0000256" key="1">
    <source>
        <dbReference type="SAM" id="SignalP"/>
    </source>
</evidence>
<reference evidence="2 3" key="1">
    <citation type="submission" date="2021-06" db="EMBL/GenBank/DDBJ databases">
        <title>Caerostris darwini draft genome.</title>
        <authorList>
            <person name="Kono N."/>
            <person name="Arakawa K."/>
        </authorList>
    </citation>
    <scope>NUCLEOTIDE SEQUENCE [LARGE SCALE GENOMIC DNA]</scope>
</reference>
<protein>
    <submittedName>
        <fullName evidence="2">Uncharacterized protein</fullName>
    </submittedName>
</protein>
<evidence type="ECO:0000313" key="2">
    <source>
        <dbReference type="EMBL" id="GIY55851.1"/>
    </source>
</evidence>
<feature type="chain" id="PRO_5043864977" evidence="1">
    <location>
        <begin position="23"/>
        <end position="97"/>
    </location>
</feature>
<evidence type="ECO:0000313" key="3">
    <source>
        <dbReference type="Proteomes" id="UP001054837"/>
    </source>
</evidence>
<accession>A0AAV4UDM5</accession>
<gene>
    <name evidence="2" type="ORF">CDAR_566371</name>
</gene>
<dbReference type="EMBL" id="BPLQ01011129">
    <property type="protein sequence ID" value="GIY55851.1"/>
    <property type="molecule type" value="Genomic_DNA"/>
</dbReference>
<comment type="caution">
    <text evidence="2">The sequence shown here is derived from an EMBL/GenBank/DDBJ whole genome shotgun (WGS) entry which is preliminary data.</text>
</comment>
<sequence length="97" mass="11111">MHFFRKGHTIFLISHSILLSISSNVEDHLTAIANPFCACGYTPYLSLFASRTMIVIKHQKLPTEQKEKQKPFQKLNRPSLSLFTAEMTPESCEPMQQ</sequence>